<evidence type="ECO:0000313" key="2">
    <source>
        <dbReference type="EMBL" id="NOJ69920.1"/>
    </source>
</evidence>
<comment type="caution">
    <text evidence="2">The sequence shown here is derived from an EMBL/GenBank/DDBJ whole genome shotgun (WGS) entry which is preliminary data.</text>
</comment>
<keyword evidence="1" id="KW-0472">Membrane</keyword>
<gene>
    <name evidence="2" type="ORF">HMI46_05070</name>
</gene>
<dbReference type="EMBL" id="JABFOR010000004">
    <property type="protein sequence ID" value="NOJ69920.1"/>
    <property type="molecule type" value="Genomic_DNA"/>
</dbReference>
<feature type="transmembrane region" description="Helical" evidence="1">
    <location>
        <begin position="7"/>
        <end position="29"/>
    </location>
</feature>
<dbReference type="SUPFAM" id="SSF63393">
    <property type="entry name" value="RNA polymerase subunits"/>
    <property type="match status" value="1"/>
</dbReference>
<organism evidence="2 3">
    <name type="scientific">Paenibacillus alvei</name>
    <name type="common">Bacillus alvei</name>
    <dbReference type="NCBI Taxonomy" id="44250"/>
    <lineage>
        <taxon>Bacteria</taxon>
        <taxon>Bacillati</taxon>
        <taxon>Bacillota</taxon>
        <taxon>Bacilli</taxon>
        <taxon>Bacillales</taxon>
        <taxon>Paenibacillaceae</taxon>
        <taxon>Paenibacillus</taxon>
    </lineage>
</organism>
<sequence>MRARFGSILSFFGGLFLFAFGIGMIGIMLERSMFRVDFIGVCFFVFLIPGLILFRFGGKIKKKAKEREHFQQLGLNPPSMVLYSFMRFIGGLLILLYAVVCFGIIVNWSTQQDKLILAVLFALLFFTPGVLLWWAASGLEKKSQERFRMKYPEYFEQEPLPRDLPIYNEPFERMEMVPEQPARYAEAEAEVAASVSSIPPQLPKMIACSSCGAQNSVSPNSAVKCEYCGSTVTYM</sequence>
<feature type="transmembrane region" description="Helical" evidence="1">
    <location>
        <begin position="88"/>
        <end position="109"/>
    </location>
</feature>
<proteinExistence type="predicted"/>
<keyword evidence="1" id="KW-1133">Transmembrane helix</keyword>
<reference evidence="2 3" key="1">
    <citation type="submission" date="2020-05" db="EMBL/GenBank/DDBJ databases">
        <title>Whole genome sequencing and identification of novel metabolites from Paenibacillus alvei strain JR949.</title>
        <authorList>
            <person name="Rajendhran J."/>
            <person name="Sree Pranav P."/>
            <person name="Mahalakshmi B."/>
            <person name="Karthikeyan R."/>
        </authorList>
    </citation>
    <scope>NUCLEOTIDE SEQUENCE [LARGE SCALE GENOMIC DNA]</scope>
    <source>
        <strain evidence="2 3">JR949</strain>
    </source>
</reference>
<dbReference type="InterPro" id="IPR029040">
    <property type="entry name" value="RPABC4/Spt4"/>
</dbReference>
<dbReference type="AlphaFoldDB" id="A0AAP6ZVX5"/>
<dbReference type="RefSeq" id="WP_171415283.1">
    <property type="nucleotide sequence ID" value="NZ_JABFOR010000004.1"/>
</dbReference>
<evidence type="ECO:0000256" key="1">
    <source>
        <dbReference type="SAM" id="Phobius"/>
    </source>
</evidence>
<protein>
    <submittedName>
        <fullName evidence="2">Uncharacterized protein</fullName>
    </submittedName>
</protein>
<evidence type="ECO:0000313" key="3">
    <source>
        <dbReference type="Proteomes" id="UP000552038"/>
    </source>
</evidence>
<name>A0AAP6ZVX5_PAEAL</name>
<keyword evidence="1" id="KW-0812">Transmembrane</keyword>
<feature type="transmembrane region" description="Helical" evidence="1">
    <location>
        <begin position="35"/>
        <end position="57"/>
    </location>
</feature>
<feature type="transmembrane region" description="Helical" evidence="1">
    <location>
        <begin position="115"/>
        <end position="136"/>
    </location>
</feature>
<dbReference type="Gene3D" id="2.20.28.30">
    <property type="entry name" value="RNA polymerase ii, chain L"/>
    <property type="match status" value="1"/>
</dbReference>
<accession>A0AAP6ZVX5</accession>
<dbReference type="Proteomes" id="UP000552038">
    <property type="component" value="Unassembled WGS sequence"/>
</dbReference>